<name>A2PZS4_9VIRU</name>
<dbReference type="Proteomes" id="UP000203987">
    <property type="component" value="Genome"/>
</dbReference>
<reference evidence="1 2" key="1">
    <citation type="journal article" date="2007" name="J. Virol.">
        <title>Genomic and morphological features of a banchine polydnavirus: comparison with bracoviruses and ichnoviruses.</title>
        <authorList>
            <person name="Lapointe R."/>
            <person name="Tanaka K."/>
            <person name="Barney W.E."/>
            <person name="Whitfield J.B."/>
            <person name="Banks J.C."/>
            <person name="Beliveau C."/>
            <person name="Stoltz D."/>
            <person name="Webb B.A."/>
            <person name="Cusson M."/>
        </authorList>
    </citation>
    <scope>NUCLEOTIDE SEQUENCE [LARGE SCALE GENOMIC DNA]</scope>
</reference>
<organism evidence="1 2">
    <name type="scientific">Ichnoviriform fumiferanae</name>
    <dbReference type="NCBI Taxonomy" id="419435"/>
    <lineage>
        <taxon>Viruses</taxon>
        <taxon>Viruses incertae sedis</taxon>
        <taxon>Polydnaviriformidae</taxon>
        <taxon>Ichnoviriform</taxon>
    </lineage>
</organism>
<dbReference type="GeneID" id="5179554"/>
<evidence type="ECO:0000313" key="2">
    <source>
        <dbReference type="Proteomes" id="UP000203987"/>
    </source>
</evidence>
<protein>
    <submittedName>
        <fullName evidence="1">GfV-B25-ORF1</fullName>
    </submittedName>
</protein>
<dbReference type="EMBL" id="AB289937">
    <property type="protein sequence ID" value="BAF45496.1"/>
    <property type="molecule type" value="Genomic_DNA"/>
</dbReference>
<dbReference type="RefSeq" id="YP_001029367.1">
    <property type="nucleotide sequence ID" value="NC_008869.1"/>
</dbReference>
<proteinExistence type="predicted"/>
<evidence type="ECO:0000313" key="1">
    <source>
        <dbReference type="EMBL" id="BAF45496.1"/>
    </source>
</evidence>
<dbReference type="KEGG" id="vg:5179554"/>
<sequence length="168" mass="19425">MCPDSKRSPLRGTFYSSKCTTIFCQLLRDTHYVKLTNLRYQSPQYKSQLDASIGWRVKPSVPGLKKITLKGDLLQLQMYYDFLSVTSRYPLCEINKFEISKSAIQISTRCFDRSVLTTLMEKKKIISISLFVIYLLMTLKVKFKIAPTLSRLIMKMDSIFVRDLALGN</sequence>
<accession>A2PZS4</accession>